<sequence length="100" mass="11365">MSFHEWAEAAAEAGFTPRSLHPPRAALAITREQRPLPSEASCRDSVIEIGVQFWEQLELLIFSVEKLNSLEERADFAILETGHNKKRMYGKTVVRCSHKV</sequence>
<organism evidence="1 2">
    <name type="scientific">Striga asiatica</name>
    <name type="common">Asiatic witchweed</name>
    <name type="synonym">Buchnera asiatica</name>
    <dbReference type="NCBI Taxonomy" id="4170"/>
    <lineage>
        <taxon>Eukaryota</taxon>
        <taxon>Viridiplantae</taxon>
        <taxon>Streptophyta</taxon>
        <taxon>Embryophyta</taxon>
        <taxon>Tracheophyta</taxon>
        <taxon>Spermatophyta</taxon>
        <taxon>Magnoliopsida</taxon>
        <taxon>eudicotyledons</taxon>
        <taxon>Gunneridae</taxon>
        <taxon>Pentapetalae</taxon>
        <taxon>asterids</taxon>
        <taxon>lamiids</taxon>
        <taxon>Lamiales</taxon>
        <taxon>Orobanchaceae</taxon>
        <taxon>Buchnereae</taxon>
        <taxon>Striga</taxon>
    </lineage>
</organism>
<dbReference type="GO" id="GO:0016740">
    <property type="term" value="F:transferase activity"/>
    <property type="evidence" value="ECO:0007669"/>
    <property type="project" value="UniProtKB-KW"/>
</dbReference>
<proteinExistence type="predicted"/>
<dbReference type="AlphaFoldDB" id="A0A5A7RIK3"/>
<gene>
    <name evidence="1" type="ORF">STAS_34780</name>
</gene>
<dbReference type="Proteomes" id="UP000325081">
    <property type="component" value="Unassembled WGS sequence"/>
</dbReference>
<evidence type="ECO:0000313" key="2">
    <source>
        <dbReference type="Proteomes" id="UP000325081"/>
    </source>
</evidence>
<reference evidence="2" key="1">
    <citation type="journal article" date="2019" name="Curr. Biol.">
        <title>Genome Sequence of Striga asiatica Provides Insight into the Evolution of Plant Parasitism.</title>
        <authorList>
            <person name="Yoshida S."/>
            <person name="Kim S."/>
            <person name="Wafula E.K."/>
            <person name="Tanskanen J."/>
            <person name="Kim Y.M."/>
            <person name="Honaas L."/>
            <person name="Yang Z."/>
            <person name="Spallek T."/>
            <person name="Conn C.E."/>
            <person name="Ichihashi Y."/>
            <person name="Cheong K."/>
            <person name="Cui S."/>
            <person name="Der J.P."/>
            <person name="Gundlach H."/>
            <person name="Jiao Y."/>
            <person name="Hori C."/>
            <person name="Ishida J.K."/>
            <person name="Kasahara H."/>
            <person name="Kiba T."/>
            <person name="Kim M.S."/>
            <person name="Koo N."/>
            <person name="Laohavisit A."/>
            <person name="Lee Y.H."/>
            <person name="Lumba S."/>
            <person name="McCourt P."/>
            <person name="Mortimer J.C."/>
            <person name="Mutuku J.M."/>
            <person name="Nomura T."/>
            <person name="Sasaki-Sekimoto Y."/>
            <person name="Seto Y."/>
            <person name="Wang Y."/>
            <person name="Wakatake T."/>
            <person name="Sakakibara H."/>
            <person name="Demura T."/>
            <person name="Yamaguchi S."/>
            <person name="Yoneyama K."/>
            <person name="Manabe R.I."/>
            <person name="Nelson D.C."/>
            <person name="Schulman A.H."/>
            <person name="Timko M.P."/>
            <person name="dePamphilis C.W."/>
            <person name="Choi D."/>
            <person name="Shirasu K."/>
        </authorList>
    </citation>
    <scope>NUCLEOTIDE SEQUENCE [LARGE SCALE GENOMIC DNA]</scope>
    <source>
        <strain evidence="2">cv. UVA1</strain>
    </source>
</reference>
<evidence type="ECO:0000313" key="1">
    <source>
        <dbReference type="EMBL" id="GER57012.1"/>
    </source>
</evidence>
<comment type="caution">
    <text evidence="1">The sequence shown here is derived from an EMBL/GenBank/DDBJ whole genome shotgun (WGS) entry which is preliminary data.</text>
</comment>
<protein>
    <submittedName>
        <fullName evidence="1">Methionyl-tRNA formyltransferase</fullName>
    </submittedName>
</protein>
<name>A0A5A7RIK3_STRAF</name>
<keyword evidence="2" id="KW-1185">Reference proteome</keyword>
<dbReference type="EMBL" id="BKCP01012959">
    <property type="protein sequence ID" value="GER57012.1"/>
    <property type="molecule type" value="Genomic_DNA"/>
</dbReference>
<accession>A0A5A7RIK3</accession>
<keyword evidence="1" id="KW-0808">Transferase</keyword>